<proteinExistence type="predicted"/>
<dbReference type="EMBL" id="CP048852">
    <property type="protein sequence ID" value="QIW81467.1"/>
    <property type="molecule type" value="Genomic_DNA"/>
</dbReference>
<protein>
    <submittedName>
        <fullName evidence="7">MATE family efflux transporter</fullName>
    </submittedName>
</protein>
<dbReference type="CDD" id="cd12082">
    <property type="entry name" value="MATE_like"/>
    <property type="match status" value="1"/>
</dbReference>
<dbReference type="KEGG" id="bteq:G4P54_17605"/>
<feature type="transmembrane region" description="Helical" evidence="6">
    <location>
        <begin position="182"/>
        <end position="201"/>
    </location>
</feature>
<dbReference type="Proteomes" id="UP000501914">
    <property type="component" value="Chromosome"/>
</dbReference>
<feature type="transmembrane region" description="Helical" evidence="6">
    <location>
        <begin position="124"/>
        <end position="146"/>
    </location>
</feature>
<keyword evidence="2" id="KW-1003">Cell membrane</keyword>
<dbReference type="RefSeq" id="WP_167873384.1">
    <property type="nucleotide sequence ID" value="NZ_CP048852.1"/>
</dbReference>
<keyword evidence="3 6" id="KW-0812">Transmembrane</keyword>
<dbReference type="InterPro" id="IPR050833">
    <property type="entry name" value="Poly_Biosynth_Transport"/>
</dbReference>
<feature type="transmembrane region" description="Helical" evidence="6">
    <location>
        <begin position="460"/>
        <end position="485"/>
    </location>
</feature>
<dbReference type="AlphaFoldDB" id="A0A6H0WPP9"/>
<feature type="transmembrane region" description="Helical" evidence="6">
    <location>
        <begin position="395"/>
        <end position="418"/>
    </location>
</feature>
<dbReference type="InterPro" id="IPR002797">
    <property type="entry name" value="Polysacc_synth"/>
</dbReference>
<evidence type="ECO:0000256" key="3">
    <source>
        <dbReference type="ARBA" id="ARBA00022692"/>
    </source>
</evidence>
<evidence type="ECO:0000313" key="8">
    <source>
        <dbReference type="Proteomes" id="UP000501914"/>
    </source>
</evidence>
<evidence type="ECO:0000256" key="4">
    <source>
        <dbReference type="ARBA" id="ARBA00022989"/>
    </source>
</evidence>
<evidence type="ECO:0000313" key="7">
    <source>
        <dbReference type="EMBL" id="QIW81467.1"/>
    </source>
</evidence>
<keyword evidence="8" id="KW-1185">Reference proteome</keyword>
<organism evidence="7 8">
    <name type="scientific">Bacillus tequilensis</name>
    <dbReference type="NCBI Taxonomy" id="227866"/>
    <lineage>
        <taxon>Bacteria</taxon>
        <taxon>Bacillati</taxon>
        <taxon>Bacillota</taxon>
        <taxon>Bacilli</taxon>
        <taxon>Bacillales</taxon>
        <taxon>Bacillaceae</taxon>
        <taxon>Bacillus</taxon>
    </lineage>
</organism>
<feature type="transmembrane region" description="Helical" evidence="6">
    <location>
        <begin position="81"/>
        <end position="104"/>
    </location>
</feature>
<gene>
    <name evidence="7" type="ORF">G4P54_17605</name>
</gene>
<evidence type="ECO:0000256" key="1">
    <source>
        <dbReference type="ARBA" id="ARBA00004651"/>
    </source>
</evidence>
<feature type="transmembrane region" description="Helical" evidence="6">
    <location>
        <begin position="158"/>
        <end position="176"/>
    </location>
</feature>
<reference evidence="7 8" key="1">
    <citation type="submission" date="2020-02" db="EMBL/GenBank/DDBJ databases">
        <title>Genome sequencing, annotation and comparative genomic analysis of Bacillus tequilensis EA-CB0015, an effective biological control agent against Pseudocercospora fijiensis in banana plants.</title>
        <authorList>
            <person name="Cuellar-Gaviria T.Z."/>
            <person name="Ju K.-S."/>
            <person name="Villegas-Escobar V."/>
        </authorList>
    </citation>
    <scope>NUCLEOTIDE SEQUENCE [LARGE SCALE GENOMIC DNA]</scope>
    <source>
        <strain evidence="7 8">EA-CB0015</strain>
    </source>
</reference>
<comment type="subcellular location">
    <subcellularLocation>
        <location evidence="1">Cell membrane</location>
        <topology evidence="1">Multi-pass membrane protein</topology>
    </subcellularLocation>
</comment>
<dbReference type="GO" id="GO:0005886">
    <property type="term" value="C:plasma membrane"/>
    <property type="evidence" value="ECO:0007669"/>
    <property type="project" value="UniProtKB-SubCell"/>
</dbReference>
<feature type="transmembrane region" description="Helical" evidence="6">
    <location>
        <begin position="338"/>
        <end position="360"/>
    </location>
</feature>
<dbReference type="Pfam" id="PF01943">
    <property type="entry name" value="Polysacc_synt"/>
    <property type="match status" value="1"/>
</dbReference>
<feature type="transmembrane region" description="Helical" evidence="6">
    <location>
        <begin position="263"/>
        <end position="289"/>
    </location>
</feature>
<evidence type="ECO:0000256" key="2">
    <source>
        <dbReference type="ARBA" id="ARBA00022475"/>
    </source>
</evidence>
<feature type="transmembrane region" description="Helical" evidence="6">
    <location>
        <begin position="310"/>
        <end position="332"/>
    </location>
</feature>
<evidence type="ECO:0000256" key="5">
    <source>
        <dbReference type="ARBA" id="ARBA00023136"/>
    </source>
</evidence>
<keyword evidence="5 6" id="KW-0472">Membrane</keyword>
<dbReference type="PANTHER" id="PTHR30250:SF26">
    <property type="entry name" value="PSMA PROTEIN"/>
    <property type="match status" value="1"/>
</dbReference>
<accession>A0A6H0WPP9</accession>
<feature type="transmembrane region" description="Helical" evidence="6">
    <location>
        <begin position="372"/>
        <end position="389"/>
    </location>
</feature>
<name>A0A6H0WPP9_9BACI</name>
<keyword evidence="4 6" id="KW-1133">Transmembrane helix</keyword>
<sequence>MKFTINFSANLAAFLLSVFLSVWMTPFIVKTLGVEAFGFVHLTQNVINYFSIITVALSSVVVRFFSVAAHRGEREKANAYISNYLAASVLISLLLLLPLAASAFLIDRVMNVPLALLADVRLSILIGSLLFILTFLMAGFGAAPFYANRLYITSSIQAVQMLVRVLSVLLLFACFAPKIWQIQLAALAGAVIASVLSFYFFKKLIPWFSFRMKDLSFRVSKDLFQAGAWNSVNQIGVLLFLQIDLLTANLVLGASAAGKYAAIIQFPLLLRSLAGTVASLFAPLMTSYYSKGDMDGLVDYANKAVRLNGLLLALPAALLGGLTGPFLTIWLGPSFLSIAPLLYIHAGYLVVSLAFMPLFYIATAFNKQKTPAIVTLLLGAVNVVLAVTLSGPAHLGLYGITLAGAISLILKNAIFTPLYVSRITGYKKHVFFKGIIGPLSAAVFAWAVCEAIRFVVKIDGWASLIAAGMTVSCCYAVFAFTFVCTKEERQLVLKRLRKTKGAVNL</sequence>
<evidence type="ECO:0000256" key="6">
    <source>
        <dbReference type="SAM" id="Phobius"/>
    </source>
</evidence>
<feature type="transmembrane region" description="Helical" evidence="6">
    <location>
        <begin position="7"/>
        <end position="29"/>
    </location>
</feature>
<dbReference type="PANTHER" id="PTHR30250">
    <property type="entry name" value="PST FAMILY PREDICTED COLANIC ACID TRANSPORTER"/>
    <property type="match status" value="1"/>
</dbReference>
<feature type="transmembrane region" description="Helical" evidence="6">
    <location>
        <begin position="430"/>
        <end position="448"/>
    </location>
</feature>
<feature type="transmembrane region" description="Helical" evidence="6">
    <location>
        <begin position="49"/>
        <end position="69"/>
    </location>
</feature>